<organism evidence="1 2">
    <name type="scientific">Arctium lappa</name>
    <name type="common">Greater burdock</name>
    <name type="synonym">Lappa major</name>
    <dbReference type="NCBI Taxonomy" id="4217"/>
    <lineage>
        <taxon>Eukaryota</taxon>
        <taxon>Viridiplantae</taxon>
        <taxon>Streptophyta</taxon>
        <taxon>Embryophyta</taxon>
        <taxon>Tracheophyta</taxon>
        <taxon>Spermatophyta</taxon>
        <taxon>Magnoliopsida</taxon>
        <taxon>eudicotyledons</taxon>
        <taxon>Gunneridae</taxon>
        <taxon>Pentapetalae</taxon>
        <taxon>asterids</taxon>
        <taxon>campanulids</taxon>
        <taxon>Asterales</taxon>
        <taxon>Asteraceae</taxon>
        <taxon>Carduoideae</taxon>
        <taxon>Cardueae</taxon>
        <taxon>Arctiinae</taxon>
        <taxon>Arctium</taxon>
    </lineage>
</organism>
<sequence length="176" mass="20413">MEFQVGDRVMLKVSPWKVVDVFLWRNKKIYASILGGATASWVLFELLDYHLVTLVCHVLVLVFAILFMWSNASKFINKSPPSIPEVRILEDALRRVAVALRIEINRFLDILRDFASGRDMKKFLTIVVGLWVLSIVESWCDFLTLFYTIPVLYGKYEEHVDAFAEKAMIGIKKNRR</sequence>
<proteinExistence type="predicted"/>
<gene>
    <name evidence="1" type="ORF">L6452_36625</name>
</gene>
<evidence type="ECO:0000313" key="2">
    <source>
        <dbReference type="Proteomes" id="UP001055879"/>
    </source>
</evidence>
<name>A0ACB8YAF3_ARCLA</name>
<accession>A0ACB8YAF3</accession>
<comment type="caution">
    <text evidence="1">The sequence shown here is derived from an EMBL/GenBank/DDBJ whole genome shotgun (WGS) entry which is preliminary data.</text>
</comment>
<dbReference type="Proteomes" id="UP001055879">
    <property type="component" value="Linkage Group LG13"/>
</dbReference>
<dbReference type="EMBL" id="CM042059">
    <property type="protein sequence ID" value="KAI3681820.1"/>
    <property type="molecule type" value="Genomic_DNA"/>
</dbReference>
<keyword evidence="2" id="KW-1185">Reference proteome</keyword>
<evidence type="ECO:0000313" key="1">
    <source>
        <dbReference type="EMBL" id="KAI3681820.1"/>
    </source>
</evidence>
<protein>
    <submittedName>
        <fullName evidence="1">Uncharacterized protein</fullName>
    </submittedName>
</protein>
<reference evidence="2" key="1">
    <citation type="journal article" date="2022" name="Mol. Ecol. Resour.">
        <title>The genomes of chicory, endive, great burdock and yacon provide insights into Asteraceae palaeo-polyploidization history and plant inulin production.</title>
        <authorList>
            <person name="Fan W."/>
            <person name="Wang S."/>
            <person name="Wang H."/>
            <person name="Wang A."/>
            <person name="Jiang F."/>
            <person name="Liu H."/>
            <person name="Zhao H."/>
            <person name="Xu D."/>
            <person name="Zhang Y."/>
        </authorList>
    </citation>
    <scope>NUCLEOTIDE SEQUENCE [LARGE SCALE GENOMIC DNA]</scope>
    <source>
        <strain evidence="2">cv. Niubang</strain>
    </source>
</reference>
<reference evidence="1 2" key="2">
    <citation type="journal article" date="2022" name="Mol. Ecol. Resour.">
        <title>The genomes of chicory, endive, great burdock and yacon provide insights into Asteraceae paleo-polyploidization history and plant inulin production.</title>
        <authorList>
            <person name="Fan W."/>
            <person name="Wang S."/>
            <person name="Wang H."/>
            <person name="Wang A."/>
            <person name="Jiang F."/>
            <person name="Liu H."/>
            <person name="Zhao H."/>
            <person name="Xu D."/>
            <person name="Zhang Y."/>
        </authorList>
    </citation>
    <scope>NUCLEOTIDE SEQUENCE [LARGE SCALE GENOMIC DNA]</scope>
    <source>
        <strain evidence="2">cv. Niubang</strain>
    </source>
</reference>